<evidence type="ECO:0000259" key="1">
    <source>
        <dbReference type="Pfam" id="PF26355"/>
    </source>
</evidence>
<evidence type="ECO:0000313" key="3">
    <source>
        <dbReference type="Proteomes" id="UP000217895"/>
    </source>
</evidence>
<dbReference type="AlphaFoldDB" id="A0A1Z4JD34"/>
<dbReference type="Pfam" id="PF14516">
    <property type="entry name" value="AAA_35"/>
    <property type="match status" value="1"/>
</dbReference>
<dbReference type="Gene3D" id="3.40.50.300">
    <property type="entry name" value="P-loop containing nucleotide triphosphate hydrolases"/>
    <property type="match status" value="1"/>
</dbReference>
<dbReference type="InterPro" id="IPR058651">
    <property type="entry name" value="HTH_VMAP-M9"/>
</dbReference>
<dbReference type="SUPFAM" id="SSF52540">
    <property type="entry name" value="P-loop containing nucleoside triphosphate hydrolases"/>
    <property type="match status" value="1"/>
</dbReference>
<dbReference type="EMBL" id="AP018203">
    <property type="protein sequence ID" value="BAY54620.1"/>
    <property type="molecule type" value="Genomic_DNA"/>
</dbReference>
<dbReference type="InterPro" id="IPR027417">
    <property type="entry name" value="P-loop_NTPase"/>
</dbReference>
<accession>A0A1Z4JD34</accession>
<feature type="domain" description="vWA-MoxR associated protein N-terminal HTH" evidence="1">
    <location>
        <begin position="12"/>
        <end position="91"/>
    </location>
</feature>
<organism evidence="2 3">
    <name type="scientific">Leptolyngbya boryana NIES-2135</name>
    <dbReference type="NCBI Taxonomy" id="1973484"/>
    <lineage>
        <taxon>Bacteria</taxon>
        <taxon>Bacillati</taxon>
        <taxon>Cyanobacteriota</taxon>
        <taxon>Cyanophyceae</taxon>
        <taxon>Leptolyngbyales</taxon>
        <taxon>Leptolyngbyaceae</taxon>
        <taxon>Leptolyngbya group</taxon>
        <taxon>Leptolyngbya</taxon>
    </lineage>
</organism>
<dbReference type="Pfam" id="PF26355">
    <property type="entry name" value="HTH_VMAP-M9"/>
    <property type="match status" value="1"/>
</dbReference>
<gene>
    <name evidence="2" type="ORF">NIES2135_14380</name>
</gene>
<protein>
    <recommendedName>
        <fullName evidence="1">vWA-MoxR associated protein N-terminal HTH domain-containing protein</fullName>
    </recommendedName>
</protein>
<name>A0A1Z4JD34_LEPBY</name>
<sequence>MMELESELLWADAKAIADNIVFRAFNQHLSDIEIKVLQASWEEQTYDDMARSYGYSAEYLNKDIGNKLWRKLSIAIGERVTKKNFREALRRSQPSRSIEVTPNLPFPEGAVALDSPMYVERTGVELLCYETVLNPGALIRVKAPNLMGKTSLLTRILSYAANHNCQAVYLDLSSVDRAILTDLDKFLRWLCCMVGRQLKLKNCLDDYWDTEILGSNDNCTAYFEEYLLPQIDCPLVLGIDEVDRLFPYSTVVEDVLGMLRSWHEKGKIVDLWKRLRLVIAHSTEAYIPLDINQSPFNAGVPVELSEFDREQIQSLAQLHGLSWNPTQVEALMQTVGGHPYLVRLSLYYVATGRVTLEQLLQEAATESGVYNAHLRHYLEVLQQLPQLLEAFKTVVLSPNAVELASMQIYKLHSMGLVQRRGNFVTPWCNLYRDYFGRVLAAV</sequence>
<keyword evidence="3" id="KW-1185">Reference proteome</keyword>
<dbReference type="Proteomes" id="UP000217895">
    <property type="component" value="Chromosome"/>
</dbReference>
<reference evidence="2 3" key="1">
    <citation type="submission" date="2017-06" db="EMBL/GenBank/DDBJ databases">
        <title>Genome sequencing of cyanobaciteial culture collection at National Institute for Environmental Studies (NIES).</title>
        <authorList>
            <person name="Hirose Y."/>
            <person name="Shimura Y."/>
            <person name="Fujisawa T."/>
            <person name="Nakamura Y."/>
            <person name="Kawachi M."/>
        </authorList>
    </citation>
    <scope>NUCLEOTIDE SEQUENCE [LARGE SCALE GENOMIC DNA]</scope>
    <source>
        <strain evidence="2 3">NIES-2135</strain>
    </source>
</reference>
<evidence type="ECO:0000313" key="2">
    <source>
        <dbReference type="EMBL" id="BAY54620.1"/>
    </source>
</evidence>
<proteinExistence type="predicted"/>